<dbReference type="Proteomes" id="UP001432027">
    <property type="component" value="Unassembled WGS sequence"/>
</dbReference>
<dbReference type="AlphaFoldDB" id="A0AAV5S9Q5"/>
<dbReference type="SUPFAM" id="SSF81324">
    <property type="entry name" value="Voltage-gated potassium channels"/>
    <property type="match status" value="1"/>
</dbReference>
<evidence type="ECO:0000259" key="9">
    <source>
        <dbReference type="Pfam" id="PF07885"/>
    </source>
</evidence>
<feature type="transmembrane region" description="Helical" evidence="8">
    <location>
        <begin position="134"/>
        <end position="151"/>
    </location>
</feature>
<dbReference type="GO" id="GO:0015271">
    <property type="term" value="F:outward rectifier potassium channel activity"/>
    <property type="evidence" value="ECO:0007669"/>
    <property type="project" value="TreeGrafter"/>
</dbReference>
<dbReference type="EMBL" id="BTSX01000001">
    <property type="protein sequence ID" value="GMS79916.1"/>
    <property type="molecule type" value="Genomic_DNA"/>
</dbReference>
<organism evidence="10 11">
    <name type="scientific">Pristionchus entomophagus</name>
    <dbReference type="NCBI Taxonomy" id="358040"/>
    <lineage>
        <taxon>Eukaryota</taxon>
        <taxon>Metazoa</taxon>
        <taxon>Ecdysozoa</taxon>
        <taxon>Nematoda</taxon>
        <taxon>Chromadorea</taxon>
        <taxon>Rhabditida</taxon>
        <taxon>Rhabditina</taxon>
        <taxon>Diplogasteromorpha</taxon>
        <taxon>Diplogasteroidea</taxon>
        <taxon>Neodiplogasteridae</taxon>
        <taxon>Pristionchus</taxon>
    </lineage>
</organism>
<comment type="caution">
    <text evidence="10">The sequence shown here is derived from an EMBL/GenBank/DDBJ whole genome shotgun (WGS) entry which is preliminary data.</text>
</comment>
<keyword evidence="6 8" id="KW-0472">Membrane</keyword>
<evidence type="ECO:0000256" key="5">
    <source>
        <dbReference type="ARBA" id="ARBA00023065"/>
    </source>
</evidence>
<keyword evidence="3 8" id="KW-0812">Transmembrane</keyword>
<evidence type="ECO:0000256" key="1">
    <source>
        <dbReference type="ARBA" id="ARBA00004141"/>
    </source>
</evidence>
<feature type="domain" description="Potassium channel" evidence="9">
    <location>
        <begin position="102"/>
        <end position="159"/>
    </location>
</feature>
<dbReference type="InterPro" id="IPR003280">
    <property type="entry name" value="2pore_dom_K_chnl"/>
</dbReference>
<reference evidence="10" key="1">
    <citation type="submission" date="2023-10" db="EMBL/GenBank/DDBJ databases">
        <title>Genome assembly of Pristionchus species.</title>
        <authorList>
            <person name="Yoshida K."/>
            <person name="Sommer R.J."/>
        </authorList>
    </citation>
    <scope>NUCLEOTIDE SEQUENCE</scope>
    <source>
        <strain evidence="10">RS0144</strain>
    </source>
</reference>
<keyword evidence="4 8" id="KW-1133">Transmembrane helix</keyword>
<dbReference type="InterPro" id="IPR013099">
    <property type="entry name" value="K_chnl_dom"/>
</dbReference>
<dbReference type="Pfam" id="PF07885">
    <property type="entry name" value="Ion_trans_2"/>
    <property type="match status" value="1"/>
</dbReference>
<evidence type="ECO:0000313" key="11">
    <source>
        <dbReference type="Proteomes" id="UP001432027"/>
    </source>
</evidence>
<dbReference type="Gene3D" id="1.10.287.70">
    <property type="match status" value="1"/>
</dbReference>
<dbReference type="PANTHER" id="PTHR11003:SF324">
    <property type="entry name" value="POTASSIUM CHANNEL DOMAIN-CONTAINING PROTEIN"/>
    <property type="match status" value="1"/>
</dbReference>
<comment type="subcellular location">
    <subcellularLocation>
        <location evidence="1">Membrane</location>
        <topology evidence="1">Multi-pass membrane protein</topology>
    </subcellularLocation>
</comment>
<sequence length="196" mass="22724">MFWNLVIKEYERLKLHHVMLFVFLLLYSLLGAVIFCAFESSAEEYDIQQRYVNSMKARRTMLAAFHAIYNEGKNTSLPPEGRLVSVVNEYNQQMGLTPSREQKWTLWGGLYYAGTIYTTIGYGDLAATTFGGKLFTIVYALIGIPMVISILNDWGTMLFKGVSMFWNRLIIRCIRSIERKRRRGRRRMDDDTDSSS</sequence>
<keyword evidence="2" id="KW-0813">Transport</keyword>
<gene>
    <name evidence="10" type="ORF">PENTCL1PPCAC_2091</name>
</gene>
<evidence type="ECO:0000256" key="4">
    <source>
        <dbReference type="ARBA" id="ARBA00022989"/>
    </source>
</evidence>
<evidence type="ECO:0000256" key="7">
    <source>
        <dbReference type="ARBA" id="ARBA00023303"/>
    </source>
</evidence>
<dbReference type="GO" id="GO:0005886">
    <property type="term" value="C:plasma membrane"/>
    <property type="evidence" value="ECO:0007669"/>
    <property type="project" value="TreeGrafter"/>
</dbReference>
<keyword evidence="5" id="KW-0406">Ion transport</keyword>
<dbReference type="GO" id="GO:0022841">
    <property type="term" value="F:potassium ion leak channel activity"/>
    <property type="evidence" value="ECO:0007669"/>
    <property type="project" value="TreeGrafter"/>
</dbReference>
<proteinExistence type="predicted"/>
<evidence type="ECO:0000256" key="8">
    <source>
        <dbReference type="SAM" id="Phobius"/>
    </source>
</evidence>
<dbReference type="PANTHER" id="PTHR11003">
    <property type="entry name" value="POTASSIUM CHANNEL, SUBFAMILY K"/>
    <property type="match status" value="1"/>
</dbReference>
<evidence type="ECO:0000256" key="2">
    <source>
        <dbReference type="ARBA" id="ARBA00022448"/>
    </source>
</evidence>
<dbReference type="GO" id="GO:0030322">
    <property type="term" value="P:stabilization of membrane potential"/>
    <property type="evidence" value="ECO:0007669"/>
    <property type="project" value="TreeGrafter"/>
</dbReference>
<accession>A0AAV5S9Q5</accession>
<keyword evidence="11" id="KW-1185">Reference proteome</keyword>
<keyword evidence="7" id="KW-0407">Ion channel</keyword>
<evidence type="ECO:0000313" key="10">
    <source>
        <dbReference type="EMBL" id="GMS79916.1"/>
    </source>
</evidence>
<evidence type="ECO:0000256" key="6">
    <source>
        <dbReference type="ARBA" id="ARBA00023136"/>
    </source>
</evidence>
<feature type="transmembrane region" description="Helical" evidence="8">
    <location>
        <begin position="104"/>
        <end position="122"/>
    </location>
</feature>
<evidence type="ECO:0000256" key="3">
    <source>
        <dbReference type="ARBA" id="ARBA00022692"/>
    </source>
</evidence>
<name>A0AAV5S9Q5_9BILA</name>
<protein>
    <recommendedName>
        <fullName evidence="9">Potassium channel domain-containing protein</fullName>
    </recommendedName>
</protein>
<feature type="transmembrane region" description="Helical" evidence="8">
    <location>
        <begin position="18"/>
        <end position="38"/>
    </location>
</feature>